<dbReference type="SUPFAM" id="SSF54523">
    <property type="entry name" value="Pili subunits"/>
    <property type="match status" value="1"/>
</dbReference>
<dbReference type="GO" id="GO:0030420">
    <property type="term" value="P:establishment of competence for transformation"/>
    <property type="evidence" value="ECO:0007669"/>
    <property type="project" value="InterPro"/>
</dbReference>
<dbReference type="PIRSF" id="PIRSF021292">
    <property type="entry name" value="Competence_ComGD"/>
    <property type="match status" value="1"/>
</dbReference>
<evidence type="ECO:0000259" key="8">
    <source>
        <dbReference type="Pfam" id="PF12019"/>
    </source>
</evidence>
<dbReference type="AlphaFoldDB" id="A0A1C7DVK7"/>
<evidence type="ECO:0000256" key="3">
    <source>
        <dbReference type="ARBA" id="ARBA00022481"/>
    </source>
</evidence>
<keyword evidence="4" id="KW-0997">Cell inner membrane</keyword>
<dbReference type="STRING" id="1215089.BBI08_03330"/>
<evidence type="ECO:0000256" key="1">
    <source>
        <dbReference type="ARBA" id="ARBA00004377"/>
    </source>
</evidence>
<evidence type="ECO:0000313" key="10">
    <source>
        <dbReference type="Proteomes" id="UP000092687"/>
    </source>
</evidence>
<dbReference type="InterPro" id="IPR022346">
    <property type="entry name" value="T2SS_GspH"/>
</dbReference>
<keyword evidence="10" id="KW-1185">Reference proteome</keyword>
<keyword evidence="6" id="KW-1133">Transmembrane helix</keyword>
<keyword evidence="7" id="KW-0472">Membrane</keyword>
<evidence type="ECO:0000256" key="6">
    <source>
        <dbReference type="ARBA" id="ARBA00022989"/>
    </source>
</evidence>
<proteinExistence type="predicted"/>
<sequence length="134" mass="15047">MEMLLVLAVLVTISAISISGYRSFTVQKEEQRFFEVLHQDIYFAQSQSYSLNKTAKIIFRESKGTYEIFTDIQSVAVSRKLPQSVQLKKTSNLSEIYFNSNGTVVESGTFRFSTTSGEKTLVVHLGGGRVVFSE</sequence>
<evidence type="ECO:0000256" key="5">
    <source>
        <dbReference type="ARBA" id="ARBA00022692"/>
    </source>
</evidence>
<feature type="domain" description="General secretion pathway GspH" evidence="8">
    <location>
        <begin position="37"/>
        <end position="127"/>
    </location>
</feature>
<dbReference type="EMBL" id="CP016537">
    <property type="protein sequence ID" value="ANU15437.1"/>
    <property type="molecule type" value="Genomic_DNA"/>
</dbReference>
<dbReference type="InterPro" id="IPR016785">
    <property type="entry name" value="ComGD"/>
</dbReference>
<evidence type="ECO:0000256" key="2">
    <source>
        <dbReference type="ARBA" id="ARBA00022475"/>
    </source>
</evidence>
<evidence type="ECO:0000256" key="4">
    <source>
        <dbReference type="ARBA" id="ARBA00022519"/>
    </source>
</evidence>
<dbReference type="GO" id="GO:0015627">
    <property type="term" value="C:type II protein secretion system complex"/>
    <property type="evidence" value="ECO:0007669"/>
    <property type="project" value="InterPro"/>
</dbReference>
<dbReference type="KEGG" id="phc:BBI08_03330"/>
<dbReference type="GO" id="GO:0005886">
    <property type="term" value="C:plasma membrane"/>
    <property type="evidence" value="ECO:0007669"/>
    <property type="project" value="UniProtKB-SubCell"/>
</dbReference>
<dbReference type="Pfam" id="PF12019">
    <property type="entry name" value="GspH"/>
    <property type="match status" value="1"/>
</dbReference>
<protein>
    <submittedName>
        <fullName evidence="9">Competence protein ComG</fullName>
    </submittedName>
</protein>
<accession>A0A1C7DVK7</accession>
<dbReference type="OrthoDB" id="2427525at2"/>
<organism evidence="9 10">
    <name type="scientific">Planococcus halocryophilus</name>
    <dbReference type="NCBI Taxonomy" id="1215089"/>
    <lineage>
        <taxon>Bacteria</taxon>
        <taxon>Bacillati</taxon>
        <taxon>Bacillota</taxon>
        <taxon>Bacilli</taxon>
        <taxon>Bacillales</taxon>
        <taxon>Caryophanaceae</taxon>
        <taxon>Planococcus</taxon>
    </lineage>
</organism>
<reference evidence="9" key="1">
    <citation type="submission" date="2016-10" db="EMBL/GenBank/DDBJ databases">
        <authorList>
            <person name="de Groot N.N."/>
        </authorList>
    </citation>
    <scope>NUCLEOTIDE SEQUENCE</scope>
    <source>
        <strain evidence="9">DSM 24743</strain>
    </source>
</reference>
<evidence type="ECO:0000256" key="7">
    <source>
        <dbReference type="ARBA" id="ARBA00023136"/>
    </source>
</evidence>
<keyword evidence="3" id="KW-0488">Methylation</keyword>
<comment type="subcellular location">
    <subcellularLocation>
        <location evidence="1">Cell inner membrane</location>
        <topology evidence="1">Single-pass membrane protein</topology>
    </subcellularLocation>
</comment>
<gene>
    <name evidence="9" type="ORF">BBI08_03330</name>
</gene>
<name>A0A1C7DVK7_9BACL</name>
<dbReference type="InterPro" id="IPR045584">
    <property type="entry name" value="Pilin-like"/>
</dbReference>
<keyword evidence="2" id="KW-1003">Cell membrane</keyword>
<keyword evidence="5" id="KW-0812">Transmembrane</keyword>
<evidence type="ECO:0000313" key="9">
    <source>
        <dbReference type="EMBL" id="ANU15437.1"/>
    </source>
</evidence>
<dbReference type="Proteomes" id="UP000092687">
    <property type="component" value="Chromosome"/>
</dbReference>
<dbReference type="GO" id="GO:0015628">
    <property type="term" value="P:protein secretion by the type II secretion system"/>
    <property type="evidence" value="ECO:0007669"/>
    <property type="project" value="InterPro"/>
</dbReference>